<evidence type="ECO:0000313" key="2">
    <source>
        <dbReference type="EMBL" id="AOG12866.1"/>
    </source>
</evidence>
<proteinExistence type="evidence at transcript level"/>
<protein>
    <submittedName>
        <fullName evidence="2">Odorant binding protein</fullName>
    </submittedName>
</protein>
<accession>A0A1B3P5I0</accession>
<keyword evidence="1" id="KW-0732">Signal</keyword>
<evidence type="ECO:0000256" key="1">
    <source>
        <dbReference type="SAM" id="SignalP"/>
    </source>
</evidence>
<dbReference type="AlphaFoldDB" id="A0A1B3P5I0"/>
<feature type="chain" id="PRO_5008552463" evidence="1">
    <location>
        <begin position="29"/>
        <end position="74"/>
    </location>
</feature>
<sequence>MSHNMSRKMYSRLTILFLIITYIAVCDGNTMNNLQEKNRMVGVDTIHDIRIDKDTIISRNLKLENKHRGWSGEI</sequence>
<reference evidence="2" key="1">
    <citation type="journal article" date="2016" name="BMC Genomics">
        <title>Antennal transcriptome analysis and expression profiles of odorant binding proteins in Eogystia hippophaecolus (Lepidoptera: Cossidae).</title>
        <authorList>
            <person name="Hu P."/>
            <person name="Tao J."/>
            <person name="Cui M."/>
            <person name="Gao C."/>
            <person name="Lu P."/>
            <person name="Luo Y."/>
        </authorList>
    </citation>
    <scope>NUCLEOTIDE SEQUENCE</scope>
</reference>
<organism evidence="2">
    <name type="scientific">Eogystia hippophaecolus</name>
    <name type="common">Moth</name>
    <name type="synonym">Holcocerus hippophaecolus</name>
    <dbReference type="NCBI Taxonomy" id="1206364"/>
    <lineage>
        <taxon>Eukaryota</taxon>
        <taxon>Metazoa</taxon>
        <taxon>Ecdysozoa</taxon>
        <taxon>Arthropoda</taxon>
        <taxon>Hexapoda</taxon>
        <taxon>Insecta</taxon>
        <taxon>Pterygota</taxon>
        <taxon>Neoptera</taxon>
        <taxon>Endopterygota</taxon>
        <taxon>Lepidoptera</taxon>
        <taxon>Glossata</taxon>
        <taxon>Ditrysia</taxon>
        <taxon>Cossoidea</taxon>
        <taxon>Cossidae</taxon>
        <taxon>Cossinae</taxon>
        <taxon>Eogystia</taxon>
    </lineage>
</organism>
<dbReference type="EMBL" id="KX655917">
    <property type="protein sequence ID" value="AOG12866.1"/>
    <property type="molecule type" value="mRNA"/>
</dbReference>
<name>A0A1B3P5I0_EOGHI</name>
<feature type="signal peptide" evidence="1">
    <location>
        <begin position="1"/>
        <end position="28"/>
    </location>
</feature>